<keyword evidence="2" id="KW-0808">Transferase</keyword>
<keyword evidence="6" id="KW-1185">Reference proteome</keyword>
<reference evidence="5 6" key="1">
    <citation type="journal article" date="2022" name="Nat. Ecol. Evol.">
        <title>A masculinizing supergene underlies an exaggerated male reproductive morph in a spider.</title>
        <authorList>
            <person name="Hendrickx F."/>
            <person name="De Corte Z."/>
            <person name="Sonet G."/>
            <person name="Van Belleghem S.M."/>
            <person name="Kostlbacher S."/>
            <person name="Vangestel C."/>
        </authorList>
    </citation>
    <scope>NUCLEOTIDE SEQUENCE [LARGE SCALE GENOMIC DNA]</scope>
    <source>
        <strain evidence="5">W744_W776</strain>
    </source>
</reference>
<dbReference type="Proteomes" id="UP000827092">
    <property type="component" value="Unassembled WGS sequence"/>
</dbReference>
<dbReference type="GO" id="GO:0003985">
    <property type="term" value="F:acetyl-CoA C-acetyltransferase activity"/>
    <property type="evidence" value="ECO:0007669"/>
    <property type="project" value="TreeGrafter"/>
</dbReference>
<dbReference type="AlphaFoldDB" id="A0AAV6V3C7"/>
<dbReference type="SUPFAM" id="SSF53901">
    <property type="entry name" value="Thiolase-like"/>
    <property type="match status" value="2"/>
</dbReference>
<protein>
    <recommendedName>
        <fullName evidence="4">Thiolase C-terminal domain-containing protein</fullName>
    </recommendedName>
</protein>
<keyword evidence="3" id="KW-0012">Acyltransferase</keyword>
<evidence type="ECO:0000313" key="5">
    <source>
        <dbReference type="EMBL" id="KAG8190592.1"/>
    </source>
</evidence>
<proteinExistence type="inferred from homology"/>
<evidence type="ECO:0000259" key="4">
    <source>
        <dbReference type="Pfam" id="PF02803"/>
    </source>
</evidence>
<evidence type="ECO:0000256" key="1">
    <source>
        <dbReference type="ARBA" id="ARBA00010982"/>
    </source>
</evidence>
<dbReference type="EMBL" id="JAFNEN010000179">
    <property type="protein sequence ID" value="KAG8190592.1"/>
    <property type="molecule type" value="Genomic_DNA"/>
</dbReference>
<organism evidence="5 6">
    <name type="scientific">Oedothorax gibbosus</name>
    <dbReference type="NCBI Taxonomy" id="931172"/>
    <lineage>
        <taxon>Eukaryota</taxon>
        <taxon>Metazoa</taxon>
        <taxon>Ecdysozoa</taxon>
        <taxon>Arthropoda</taxon>
        <taxon>Chelicerata</taxon>
        <taxon>Arachnida</taxon>
        <taxon>Araneae</taxon>
        <taxon>Araneomorphae</taxon>
        <taxon>Entelegynae</taxon>
        <taxon>Araneoidea</taxon>
        <taxon>Linyphiidae</taxon>
        <taxon>Erigoninae</taxon>
        <taxon>Oedothorax</taxon>
    </lineage>
</organism>
<comment type="caution">
    <text evidence="5">The sequence shown here is derived from an EMBL/GenBank/DDBJ whole genome shotgun (WGS) entry which is preliminary data.</text>
</comment>
<gene>
    <name evidence="5" type="ORF">JTE90_017857</name>
</gene>
<dbReference type="GO" id="GO:0005739">
    <property type="term" value="C:mitochondrion"/>
    <property type="evidence" value="ECO:0007669"/>
    <property type="project" value="TreeGrafter"/>
</dbReference>
<dbReference type="Pfam" id="PF02803">
    <property type="entry name" value="Thiolase_C"/>
    <property type="match status" value="1"/>
</dbReference>
<accession>A0AAV6V3C7</accession>
<dbReference type="InterPro" id="IPR016039">
    <property type="entry name" value="Thiolase-like"/>
</dbReference>
<evidence type="ECO:0000313" key="6">
    <source>
        <dbReference type="Proteomes" id="UP000827092"/>
    </source>
</evidence>
<dbReference type="PANTHER" id="PTHR18919:SF156">
    <property type="entry name" value="ACETYL-COA ACETYLTRANSFERASE, MITOCHONDRIAL"/>
    <property type="match status" value="1"/>
</dbReference>
<evidence type="ECO:0000256" key="2">
    <source>
        <dbReference type="ARBA" id="ARBA00022679"/>
    </source>
</evidence>
<feature type="domain" description="Thiolase C-terminal" evidence="4">
    <location>
        <begin position="80"/>
        <end position="161"/>
    </location>
</feature>
<dbReference type="InterPro" id="IPR020617">
    <property type="entry name" value="Thiolase_C"/>
</dbReference>
<comment type="similarity">
    <text evidence="1">Belongs to the thiolase-like superfamily. Thiolase family.</text>
</comment>
<dbReference type="Gene3D" id="3.40.47.10">
    <property type="match status" value="2"/>
</dbReference>
<dbReference type="GO" id="GO:0006635">
    <property type="term" value="P:fatty acid beta-oxidation"/>
    <property type="evidence" value="ECO:0007669"/>
    <property type="project" value="TreeGrafter"/>
</dbReference>
<name>A0AAV6V3C7_9ARAC</name>
<sequence length="162" mass="17241">MPMATDIWAECAEGTAIKFDISRQEQDNYAIQRYKKTIAASEVNMLLNLKTITAANAGVLTDGAAACVLTSGSYADANDLKPLARILAFADAALEPVDFSISPSYAVRKILSNANLDKDDIALWEINEPSSVVGLANIKILNLDPEKVNIHGGSVALGHPLA</sequence>
<dbReference type="PANTHER" id="PTHR18919">
    <property type="entry name" value="ACETYL-COA C-ACYLTRANSFERASE"/>
    <property type="match status" value="1"/>
</dbReference>
<evidence type="ECO:0000256" key="3">
    <source>
        <dbReference type="ARBA" id="ARBA00023315"/>
    </source>
</evidence>